<organism evidence="1 2">
    <name type="scientific">Aphis craccivora</name>
    <name type="common">Cowpea aphid</name>
    <dbReference type="NCBI Taxonomy" id="307492"/>
    <lineage>
        <taxon>Eukaryota</taxon>
        <taxon>Metazoa</taxon>
        <taxon>Ecdysozoa</taxon>
        <taxon>Arthropoda</taxon>
        <taxon>Hexapoda</taxon>
        <taxon>Insecta</taxon>
        <taxon>Pterygota</taxon>
        <taxon>Neoptera</taxon>
        <taxon>Paraneoptera</taxon>
        <taxon>Hemiptera</taxon>
        <taxon>Sternorrhyncha</taxon>
        <taxon>Aphidomorpha</taxon>
        <taxon>Aphidoidea</taxon>
        <taxon>Aphididae</taxon>
        <taxon>Aphidini</taxon>
        <taxon>Aphis</taxon>
        <taxon>Aphis</taxon>
    </lineage>
</organism>
<sequence>MILYKQILRPLILYAAPIWGYCAKTHINKIQVFQSKILRIISNAPWFVRNEALHTDFRLPMVKSYIQNPSVNFFGQLNNAKSAKYFKLNDKPALRRLKRGRPHDALSQRQ</sequence>
<name>A0A6G0Z9Y7_APHCR</name>
<gene>
    <name evidence="1" type="ORF">FWK35_00013286</name>
</gene>
<reference evidence="1 2" key="1">
    <citation type="submission" date="2019-08" db="EMBL/GenBank/DDBJ databases">
        <title>Whole genome of Aphis craccivora.</title>
        <authorList>
            <person name="Voronova N.V."/>
            <person name="Shulinski R.S."/>
            <person name="Bandarenka Y.V."/>
            <person name="Zhorov D.G."/>
            <person name="Warner D."/>
        </authorList>
    </citation>
    <scope>NUCLEOTIDE SEQUENCE [LARGE SCALE GENOMIC DNA]</scope>
    <source>
        <strain evidence="1">180601</strain>
        <tissue evidence="1">Whole Body</tissue>
    </source>
</reference>
<keyword evidence="2" id="KW-1185">Reference proteome</keyword>
<evidence type="ECO:0000313" key="2">
    <source>
        <dbReference type="Proteomes" id="UP000478052"/>
    </source>
</evidence>
<dbReference type="OrthoDB" id="6623408at2759"/>
<dbReference type="Proteomes" id="UP000478052">
    <property type="component" value="Unassembled WGS sequence"/>
</dbReference>
<accession>A0A6G0Z9Y7</accession>
<comment type="caution">
    <text evidence="1">The sequence shown here is derived from an EMBL/GenBank/DDBJ whole genome shotgun (WGS) entry which is preliminary data.</text>
</comment>
<protein>
    <submittedName>
        <fullName evidence="1">Ribosome biogenesis protein TSR3 isoform X1</fullName>
    </submittedName>
</protein>
<dbReference type="EMBL" id="VUJU01000936">
    <property type="protein sequence ID" value="KAF0767584.1"/>
    <property type="molecule type" value="Genomic_DNA"/>
</dbReference>
<dbReference type="AlphaFoldDB" id="A0A6G0Z9Y7"/>
<evidence type="ECO:0000313" key="1">
    <source>
        <dbReference type="EMBL" id="KAF0767584.1"/>
    </source>
</evidence>
<proteinExistence type="predicted"/>